<evidence type="ECO:0000313" key="2">
    <source>
        <dbReference type="Proteomes" id="UP001054837"/>
    </source>
</evidence>
<name>A0AAV4U6S7_9ARAC</name>
<comment type="caution">
    <text evidence="1">The sequence shown here is derived from an EMBL/GenBank/DDBJ whole genome shotgun (WGS) entry which is preliminary data.</text>
</comment>
<dbReference type="EMBL" id="BPLQ01010754">
    <property type="protein sequence ID" value="GIY53325.1"/>
    <property type="molecule type" value="Genomic_DNA"/>
</dbReference>
<organism evidence="1 2">
    <name type="scientific">Caerostris darwini</name>
    <dbReference type="NCBI Taxonomy" id="1538125"/>
    <lineage>
        <taxon>Eukaryota</taxon>
        <taxon>Metazoa</taxon>
        <taxon>Ecdysozoa</taxon>
        <taxon>Arthropoda</taxon>
        <taxon>Chelicerata</taxon>
        <taxon>Arachnida</taxon>
        <taxon>Araneae</taxon>
        <taxon>Araneomorphae</taxon>
        <taxon>Entelegynae</taxon>
        <taxon>Araneoidea</taxon>
        <taxon>Araneidae</taxon>
        <taxon>Caerostris</taxon>
    </lineage>
</organism>
<proteinExistence type="predicted"/>
<gene>
    <name evidence="1" type="ORF">CDAR_39491</name>
</gene>
<sequence>MCTGSAPSDVTEGHVSQWKSNKLCSQNNSKGNCEENTRIQCARFIRQWNAFIAASAFFFQRVVKCDPVQVLDTLIAFLIEPVNYLESIVCSKWIPWGGRNH</sequence>
<dbReference type="Proteomes" id="UP001054837">
    <property type="component" value="Unassembled WGS sequence"/>
</dbReference>
<accession>A0AAV4U6S7</accession>
<reference evidence="1 2" key="1">
    <citation type="submission" date="2021-06" db="EMBL/GenBank/DDBJ databases">
        <title>Caerostris darwini draft genome.</title>
        <authorList>
            <person name="Kono N."/>
            <person name="Arakawa K."/>
        </authorList>
    </citation>
    <scope>NUCLEOTIDE SEQUENCE [LARGE SCALE GENOMIC DNA]</scope>
</reference>
<keyword evidence="2" id="KW-1185">Reference proteome</keyword>
<evidence type="ECO:0000313" key="1">
    <source>
        <dbReference type="EMBL" id="GIY53325.1"/>
    </source>
</evidence>
<protein>
    <submittedName>
        <fullName evidence="1">Uncharacterized protein</fullName>
    </submittedName>
</protein>
<dbReference type="AlphaFoldDB" id="A0AAV4U6S7"/>